<feature type="transmembrane region" description="Helical" evidence="10">
    <location>
        <begin position="74"/>
        <end position="92"/>
    </location>
</feature>
<keyword evidence="5" id="KW-0762">Sugar transport</keyword>
<feature type="transmembrane region" description="Helical" evidence="10">
    <location>
        <begin position="188"/>
        <end position="207"/>
    </location>
</feature>
<gene>
    <name evidence="12" type="ORF">EBQ34_12350</name>
</gene>
<feature type="transmembrane region" description="Helical" evidence="10">
    <location>
        <begin position="151"/>
        <end position="176"/>
    </location>
</feature>
<dbReference type="GO" id="GO:0043190">
    <property type="term" value="C:ATP-binding cassette (ABC) transporter complex"/>
    <property type="evidence" value="ECO:0007669"/>
    <property type="project" value="InterPro"/>
</dbReference>
<evidence type="ECO:0000313" key="13">
    <source>
        <dbReference type="Proteomes" id="UP000275180"/>
    </source>
</evidence>
<evidence type="ECO:0000256" key="3">
    <source>
        <dbReference type="ARBA" id="ARBA00022448"/>
    </source>
</evidence>
<dbReference type="GO" id="GO:0015774">
    <property type="term" value="P:polysaccharide transport"/>
    <property type="evidence" value="ECO:0007669"/>
    <property type="project" value="UniProtKB-KW"/>
</dbReference>
<dbReference type="OrthoDB" id="9814458at2"/>
<keyword evidence="6 10" id="KW-0812">Transmembrane</keyword>
<reference evidence="12 13" key="1">
    <citation type="submission" date="2018-10" db="EMBL/GenBank/DDBJ databases">
        <title>Comamonadaceae CDC group NO-1 genome sequencing and assembly.</title>
        <authorList>
            <person name="Bernier A.-M."/>
            <person name="Bernard K."/>
        </authorList>
    </citation>
    <scope>NUCLEOTIDE SEQUENCE [LARGE SCALE GENOMIC DNA]</scope>
    <source>
        <strain evidence="12 13">NML180582</strain>
    </source>
</reference>
<evidence type="ECO:0000256" key="9">
    <source>
        <dbReference type="ARBA" id="ARBA00023136"/>
    </source>
</evidence>
<evidence type="ECO:0000256" key="4">
    <source>
        <dbReference type="ARBA" id="ARBA00022475"/>
    </source>
</evidence>
<evidence type="ECO:0000256" key="2">
    <source>
        <dbReference type="ARBA" id="ARBA00007783"/>
    </source>
</evidence>
<protein>
    <submittedName>
        <fullName evidence="12">ABC transporter permease</fullName>
    </submittedName>
</protein>
<keyword evidence="8" id="KW-0625">Polysaccharide transport</keyword>
<keyword evidence="4" id="KW-1003">Cell membrane</keyword>
<proteinExistence type="inferred from homology"/>
<feature type="transmembrane region" description="Helical" evidence="10">
    <location>
        <begin position="241"/>
        <end position="259"/>
    </location>
</feature>
<feature type="transmembrane region" description="Helical" evidence="10">
    <location>
        <begin position="41"/>
        <end position="62"/>
    </location>
</feature>
<dbReference type="PRINTS" id="PR00164">
    <property type="entry name" value="ABC2TRNSPORT"/>
</dbReference>
<dbReference type="PANTHER" id="PTHR30413">
    <property type="entry name" value="INNER MEMBRANE TRANSPORT PERMEASE"/>
    <property type="match status" value="1"/>
</dbReference>
<keyword evidence="3" id="KW-0813">Transport</keyword>
<evidence type="ECO:0000259" key="11">
    <source>
        <dbReference type="Pfam" id="PF01061"/>
    </source>
</evidence>
<comment type="subcellular location">
    <subcellularLocation>
        <location evidence="1">Cell membrane</location>
        <topology evidence="1">Multi-pass membrane protein</topology>
    </subcellularLocation>
</comment>
<dbReference type="PANTHER" id="PTHR30413:SF10">
    <property type="entry name" value="CAPSULE POLYSACCHARIDE EXPORT INNER-MEMBRANE PROTEIN CTRC"/>
    <property type="match status" value="1"/>
</dbReference>
<dbReference type="Proteomes" id="UP000275180">
    <property type="component" value="Unassembled WGS sequence"/>
</dbReference>
<dbReference type="AlphaFoldDB" id="A0A3M6R5E5"/>
<dbReference type="GO" id="GO:0140359">
    <property type="term" value="F:ABC-type transporter activity"/>
    <property type="evidence" value="ECO:0007669"/>
    <property type="project" value="InterPro"/>
</dbReference>
<evidence type="ECO:0000256" key="5">
    <source>
        <dbReference type="ARBA" id="ARBA00022597"/>
    </source>
</evidence>
<evidence type="ECO:0000256" key="7">
    <source>
        <dbReference type="ARBA" id="ARBA00022989"/>
    </source>
</evidence>
<dbReference type="InterPro" id="IPR000412">
    <property type="entry name" value="ABC_2_transport"/>
</dbReference>
<organism evidence="12 13">
    <name type="scientific">Vandammella animalimorsus</name>
    <dbReference type="NCBI Taxonomy" id="2029117"/>
    <lineage>
        <taxon>Bacteria</taxon>
        <taxon>Pseudomonadati</taxon>
        <taxon>Pseudomonadota</taxon>
        <taxon>Betaproteobacteria</taxon>
        <taxon>Burkholderiales</taxon>
        <taxon>Comamonadaceae</taxon>
        <taxon>Vandammella</taxon>
    </lineage>
</organism>
<feature type="domain" description="ABC-2 type transporter transmembrane" evidence="11">
    <location>
        <begin position="24"/>
        <end position="230"/>
    </location>
</feature>
<name>A0A3M6R5E5_9BURK</name>
<comment type="caution">
    <text evidence="12">The sequence shown here is derived from an EMBL/GenBank/DDBJ whole genome shotgun (WGS) entry which is preliminary data.</text>
</comment>
<evidence type="ECO:0000256" key="1">
    <source>
        <dbReference type="ARBA" id="ARBA00004651"/>
    </source>
</evidence>
<evidence type="ECO:0000256" key="10">
    <source>
        <dbReference type="SAM" id="Phobius"/>
    </source>
</evidence>
<evidence type="ECO:0000256" key="8">
    <source>
        <dbReference type="ARBA" id="ARBA00023047"/>
    </source>
</evidence>
<comment type="similarity">
    <text evidence="2">Belongs to the ABC-2 integral membrane protein family.</text>
</comment>
<dbReference type="InterPro" id="IPR013525">
    <property type="entry name" value="ABC2_TM"/>
</dbReference>
<dbReference type="EMBL" id="RDQJ01000024">
    <property type="protein sequence ID" value="RMX10374.1"/>
    <property type="molecule type" value="Genomic_DNA"/>
</dbReference>
<evidence type="ECO:0000313" key="12">
    <source>
        <dbReference type="EMBL" id="RMX10374.1"/>
    </source>
</evidence>
<accession>A0A3M6R5E5</accession>
<dbReference type="GO" id="GO:0015920">
    <property type="term" value="P:lipopolysaccharide transport"/>
    <property type="evidence" value="ECO:0007669"/>
    <property type="project" value="TreeGrafter"/>
</dbReference>
<evidence type="ECO:0000256" key="6">
    <source>
        <dbReference type="ARBA" id="ARBA00022692"/>
    </source>
</evidence>
<dbReference type="RefSeq" id="WP_122245705.1">
    <property type="nucleotide sequence ID" value="NZ_RDQJ01000024.1"/>
</dbReference>
<keyword evidence="9 10" id="KW-0472">Membrane</keyword>
<feature type="transmembrane region" description="Helical" evidence="10">
    <location>
        <begin position="113"/>
        <end position="139"/>
    </location>
</feature>
<sequence length="269" mass="29981">MPTATTAGRQAALRAGLVIQARVVGALLLREVITRYGRHGIGMLWVFFEPMLFTLGITALWYAVKLHTLVDVPVVAFAVTGYSSVLIWRTATNRCAKAIEPNRGLLYHRHVKVIDLFITRVLLELAGGTASFMLLTLIFSSLGMMSLPEDLLTVLLGWLLLGWLAFALGFIVGGLCERSDTFERIWQVINYLLFPISGAVYMVDWLAKPLQELVLWMPMVHGVEMVRHGFWGEAVTTHEDPAFFIVSNLALSLIGLALVRGSERRVELE</sequence>
<dbReference type="Pfam" id="PF01061">
    <property type="entry name" value="ABC2_membrane"/>
    <property type="match status" value="1"/>
</dbReference>
<keyword evidence="7 10" id="KW-1133">Transmembrane helix</keyword>